<protein>
    <recommendedName>
        <fullName evidence="3">DinB-like domain-containing protein</fullName>
    </recommendedName>
</protein>
<dbReference type="InterPro" id="IPR046193">
    <property type="entry name" value="DUF6221"/>
</dbReference>
<dbReference type="Proteomes" id="UP001058271">
    <property type="component" value="Chromosome"/>
</dbReference>
<reference evidence="1" key="1">
    <citation type="submission" date="2021-04" db="EMBL/GenBank/DDBJ databases">
        <title>Biosynthetic gene clusters of Dactylosporangioum roseum.</title>
        <authorList>
            <person name="Hartkoorn R.C."/>
            <person name="Beaudoing E."/>
            <person name="Hot D."/>
            <person name="Moureu S."/>
        </authorList>
    </citation>
    <scope>NUCLEOTIDE SEQUENCE</scope>
    <source>
        <strain evidence="1">NRRL B-16295</strain>
    </source>
</reference>
<accession>A0ABY5Z9L5</accession>
<dbReference type="EMBL" id="CP073721">
    <property type="protein sequence ID" value="UWZ37512.1"/>
    <property type="molecule type" value="Genomic_DNA"/>
</dbReference>
<proteinExistence type="predicted"/>
<evidence type="ECO:0008006" key="3">
    <source>
        <dbReference type="Google" id="ProtNLM"/>
    </source>
</evidence>
<evidence type="ECO:0000313" key="1">
    <source>
        <dbReference type="EMBL" id="UWZ37512.1"/>
    </source>
</evidence>
<evidence type="ECO:0000313" key="2">
    <source>
        <dbReference type="Proteomes" id="UP001058271"/>
    </source>
</evidence>
<gene>
    <name evidence="1" type="ORF">Drose_04305</name>
</gene>
<keyword evidence="2" id="KW-1185">Reference proteome</keyword>
<dbReference type="RefSeq" id="WP_260726869.1">
    <property type="nucleotide sequence ID" value="NZ_BAAABS010000070.1"/>
</dbReference>
<name>A0ABY5Z9L5_9ACTN</name>
<organism evidence="1 2">
    <name type="scientific">Dactylosporangium roseum</name>
    <dbReference type="NCBI Taxonomy" id="47989"/>
    <lineage>
        <taxon>Bacteria</taxon>
        <taxon>Bacillati</taxon>
        <taxon>Actinomycetota</taxon>
        <taxon>Actinomycetes</taxon>
        <taxon>Micromonosporales</taxon>
        <taxon>Micromonosporaceae</taxon>
        <taxon>Dactylosporangium</taxon>
    </lineage>
</organism>
<dbReference type="Pfam" id="PF19730">
    <property type="entry name" value="DUF6221"/>
    <property type="match status" value="1"/>
</dbReference>
<sequence>MTDLVEFIIDRITEDELWAKAASAPRNAEDGGAPVAGGVHWTWAVGDRWEPVQPDPLEPFMGGYDGQWSRAVVLRTVEEWQLSWGGPGNTLPVKIAESEELRTADGAHIARHDPARVLRDVALHRALLQYCREGLSDDETVEYPAYLLRMLGAVWSDHPAFSSEWLPEEEQDHAG</sequence>